<evidence type="ECO:0000256" key="1">
    <source>
        <dbReference type="ARBA" id="ARBA00023125"/>
    </source>
</evidence>
<name>A0A1H4CJ55_9BURK</name>
<protein>
    <submittedName>
        <fullName evidence="3">Helix-turn-helix</fullName>
    </submittedName>
</protein>
<dbReference type="PROSITE" id="PS50943">
    <property type="entry name" value="HTH_CROC1"/>
    <property type="match status" value="1"/>
</dbReference>
<dbReference type="GO" id="GO:0003677">
    <property type="term" value="F:DNA binding"/>
    <property type="evidence" value="ECO:0007669"/>
    <property type="project" value="UniProtKB-KW"/>
</dbReference>
<dbReference type="SUPFAM" id="SSF47413">
    <property type="entry name" value="lambda repressor-like DNA-binding domains"/>
    <property type="match status" value="1"/>
</dbReference>
<reference evidence="4" key="1">
    <citation type="submission" date="2016-10" db="EMBL/GenBank/DDBJ databases">
        <authorList>
            <person name="Varghese N."/>
            <person name="Submissions S."/>
        </authorList>
    </citation>
    <scope>NUCLEOTIDE SEQUENCE [LARGE SCALE GENOMIC DNA]</scope>
    <source>
        <strain evidence="4">LMG 24000</strain>
    </source>
</reference>
<dbReference type="InterPro" id="IPR001387">
    <property type="entry name" value="Cro/C1-type_HTH"/>
</dbReference>
<dbReference type="RefSeq" id="WP_090531868.1">
    <property type="nucleotide sequence ID" value="NZ_FNRQ01000002.1"/>
</dbReference>
<evidence type="ECO:0000313" key="4">
    <source>
        <dbReference type="Proteomes" id="UP000198638"/>
    </source>
</evidence>
<evidence type="ECO:0000259" key="2">
    <source>
        <dbReference type="PROSITE" id="PS50943"/>
    </source>
</evidence>
<dbReference type="PANTHER" id="PTHR46797">
    <property type="entry name" value="HTH-TYPE TRANSCRIPTIONAL REGULATOR"/>
    <property type="match status" value="1"/>
</dbReference>
<dbReference type="InterPro" id="IPR050807">
    <property type="entry name" value="TransReg_Diox_bact_type"/>
</dbReference>
<proteinExistence type="predicted"/>
<dbReference type="Proteomes" id="UP000198638">
    <property type="component" value="Unassembled WGS sequence"/>
</dbReference>
<gene>
    <name evidence="3" type="ORF">SAMN05192564_102338</name>
</gene>
<organism evidence="3 4">
    <name type="scientific">Paraburkholderia sartisoli</name>
    <dbReference type="NCBI Taxonomy" id="83784"/>
    <lineage>
        <taxon>Bacteria</taxon>
        <taxon>Pseudomonadati</taxon>
        <taxon>Pseudomonadota</taxon>
        <taxon>Betaproteobacteria</taxon>
        <taxon>Burkholderiales</taxon>
        <taxon>Burkholderiaceae</taxon>
        <taxon>Paraburkholderia</taxon>
    </lineage>
</organism>
<dbReference type="SMART" id="SM00530">
    <property type="entry name" value="HTH_XRE"/>
    <property type="match status" value="1"/>
</dbReference>
<dbReference type="GO" id="GO:0003700">
    <property type="term" value="F:DNA-binding transcription factor activity"/>
    <property type="evidence" value="ECO:0007669"/>
    <property type="project" value="TreeGrafter"/>
</dbReference>
<dbReference type="Pfam" id="PF01381">
    <property type="entry name" value="HTH_3"/>
    <property type="match status" value="1"/>
</dbReference>
<dbReference type="OrthoDB" id="9103318at2"/>
<dbReference type="STRING" id="83784.SAMN05192564_102338"/>
<sequence length="79" mass="8509">MTKEALLEALGKEIRARRKLKKLTQAGLALRANVHPNTVSLIERAETVAGVDALFDISNALGTTLSQLIKAAEDRAGLR</sequence>
<dbReference type="AlphaFoldDB" id="A0A1H4CJ55"/>
<dbReference type="PANTHER" id="PTHR46797:SF1">
    <property type="entry name" value="METHYLPHOSPHONATE SYNTHASE"/>
    <property type="match status" value="1"/>
</dbReference>
<dbReference type="CDD" id="cd00093">
    <property type="entry name" value="HTH_XRE"/>
    <property type="match status" value="1"/>
</dbReference>
<accession>A0A1H4CJ55</accession>
<dbReference type="Gene3D" id="1.10.260.40">
    <property type="entry name" value="lambda repressor-like DNA-binding domains"/>
    <property type="match status" value="1"/>
</dbReference>
<evidence type="ECO:0000313" key="3">
    <source>
        <dbReference type="EMBL" id="SEA60466.1"/>
    </source>
</evidence>
<dbReference type="EMBL" id="FNRQ01000002">
    <property type="protein sequence ID" value="SEA60466.1"/>
    <property type="molecule type" value="Genomic_DNA"/>
</dbReference>
<keyword evidence="1" id="KW-0238">DNA-binding</keyword>
<dbReference type="InterPro" id="IPR010982">
    <property type="entry name" value="Lambda_DNA-bd_dom_sf"/>
</dbReference>
<feature type="domain" description="HTH cro/C1-type" evidence="2">
    <location>
        <begin position="14"/>
        <end position="68"/>
    </location>
</feature>
<keyword evidence="4" id="KW-1185">Reference proteome</keyword>
<dbReference type="GO" id="GO:0005829">
    <property type="term" value="C:cytosol"/>
    <property type="evidence" value="ECO:0007669"/>
    <property type="project" value="TreeGrafter"/>
</dbReference>